<accession>A0AA86PLC9</accession>
<dbReference type="EMBL" id="CAXDID020000030">
    <property type="protein sequence ID" value="CAL5993427.1"/>
    <property type="molecule type" value="Genomic_DNA"/>
</dbReference>
<evidence type="ECO:0000313" key="1">
    <source>
        <dbReference type="EMBL" id="CAI9941924.1"/>
    </source>
</evidence>
<reference evidence="1" key="1">
    <citation type="submission" date="2023-06" db="EMBL/GenBank/DDBJ databases">
        <authorList>
            <person name="Kurt Z."/>
        </authorList>
    </citation>
    <scope>NUCLEOTIDE SEQUENCE</scope>
</reference>
<proteinExistence type="predicted"/>
<gene>
    <name evidence="2" type="ORF">HINF_LOCUS13059</name>
    <name evidence="1" type="ORF">HINF_LOCUS29569</name>
</gene>
<dbReference type="Proteomes" id="UP001642409">
    <property type="component" value="Unassembled WGS sequence"/>
</dbReference>
<dbReference type="EMBL" id="CATOUU010000697">
    <property type="protein sequence ID" value="CAI9941924.1"/>
    <property type="molecule type" value="Genomic_DNA"/>
</dbReference>
<evidence type="ECO:0000313" key="2">
    <source>
        <dbReference type="EMBL" id="CAL5993427.1"/>
    </source>
</evidence>
<comment type="caution">
    <text evidence="1">The sequence shown here is derived from an EMBL/GenBank/DDBJ whole genome shotgun (WGS) entry which is preliminary data.</text>
</comment>
<organism evidence="1">
    <name type="scientific">Hexamita inflata</name>
    <dbReference type="NCBI Taxonomy" id="28002"/>
    <lineage>
        <taxon>Eukaryota</taxon>
        <taxon>Metamonada</taxon>
        <taxon>Diplomonadida</taxon>
        <taxon>Hexamitidae</taxon>
        <taxon>Hexamitinae</taxon>
        <taxon>Hexamita</taxon>
    </lineage>
</organism>
<reference evidence="2 3" key="2">
    <citation type="submission" date="2024-07" db="EMBL/GenBank/DDBJ databases">
        <authorList>
            <person name="Akdeniz Z."/>
        </authorList>
    </citation>
    <scope>NUCLEOTIDE SEQUENCE [LARGE SCALE GENOMIC DNA]</scope>
</reference>
<name>A0AA86PLC9_9EUKA</name>
<keyword evidence="3" id="KW-1185">Reference proteome</keyword>
<sequence>MTQLLQNIENFITCQLSAQILDEHQHLSSEVRLVSAFVEEHVYYLGRLYGASRAQRSSSFSLSSRSSLRTGTSRRTSRILLQLMGSCTVCSFNFFPEKKRWMCVLKQVVRNWHLLSVICSAVCSELHHYRFYGV</sequence>
<dbReference type="AlphaFoldDB" id="A0AA86PLC9"/>
<evidence type="ECO:0000313" key="3">
    <source>
        <dbReference type="Proteomes" id="UP001642409"/>
    </source>
</evidence>
<protein>
    <submittedName>
        <fullName evidence="2">Hypothetical_protein</fullName>
    </submittedName>
</protein>